<name>A0AAV5WC34_9BILA</name>
<feature type="non-terminal residue" evidence="1">
    <location>
        <position position="1"/>
    </location>
</feature>
<evidence type="ECO:0000313" key="1">
    <source>
        <dbReference type="EMBL" id="GMT29569.1"/>
    </source>
</evidence>
<organism evidence="1 2">
    <name type="scientific">Pristionchus fissidentatus</name>
    <dbReference type="NCBI Taxonomy" id="1538716"/>
    <lineage>
        <taxon>Eukaryota</taxon>
        <taxon>Metazoa</taxon>
        <taxon>Ecdysozoa</taxon>
        <taxon>Nematoda</taxon>
        <taxon>Chromadorea</taxon>
        <taxon>Rhabditida</taxon>
        <taxon>Rhabditina</taxon>
        <taxon>Diplogasteromorpha</taxon>
        <taxon>Diplogasteroidea</taxon>
        <taxon>Neodiplogasteridae</taxon>
        <taxon>Pristionchus</taxon>
    </lineage>
</organism>
<dbReference type="EMBL" id="BTSY01000005">
    <property type="protein sequence ID" value="GMT29569.1"/>
    <property type="molecule type" value="Genomic_DNA"/>
</dbReference>
<accession>A0AAV5WC34</accession>
<evidence type="ECO:0000313" key="2">
    <source>
        <dbReference type="Proteomes" id="UP001432322"/>
    </source>
</evidence>
<reference evidence="1" key="1">
    <citation type="submission" date="2023-10" db="EMBL/GenBank/DDBJ databases">
        <title>Genome assembly of Pristionchus species.</title>
        <authorList>
            <person name="Yoshida K."/>
            <person name="Sommer R.J."/>
        </authorList>
    </citation>
    <scope>NUCLEOTIDE SEQUENCE</scope>
    <source>
        <strain evidence="1">RS5133</strain>
    </source>
</reference>
<evidence type="ECO:0008006" key="3">
    <source>
        <dbReference type="Google" id="ProtNLM"/>
    </source>
</evidence>
<keyword evidence="2" id="KW-1185">Reference proteome</keyword>
<sequence>GRNRVLPCQFLTPDHIRTASHPFPTGGGWSIVSKTSLITLYEAAKNRFGSGGVEIYRTRGSSLSNPS</sequence>
<gene>
    <name evidence="1" type="ORF">PFISCL1PPCAC_20866</name>
</gene>
<proteinExistence type="predicted"/>
<comment type="caution">
    <text evidence="1">The sequence shown here is derived from an EMBL/GenBank/DDBJ whole genome shotgun (WGS) entry which is preliminary data.</text>
</comment>
<dbReference type="AlphaFoldDB" id="A0AAV5WC34"/>
<dbReference type="Proteomes" id="UP001432322">
    <property type="component" value="Unassembled WGS sequence"/>
</dbReference>
<protein>
    <recommendedName>
        <fullName evidence="3">Ribosomal protein</fullName>
    </recommendedName>
</protein>